<feature type="domain" description="YetF C-terminal" evidence="7">
    <location>
        <begin position="78"/>
        <end position="147"/>
    </location>
</feature>
<comment type="caution">
    <text evidence="9">The sequence shown here is derived from an EMBL/GenBank/DDBJ whole genome shotgun (WGS) entry which is preliminary data.</text>
</comment>
<dbReference type="RefSeq" id="WP_029722806.1">
    <property type="nucleotide sequence ID" value="NZ_JAJUIW010000052.1"/>
</dbReference>
<keyword evidence="6" id="KW-0472">Membrane</keyword>
<protein>
    <submittedName>
        <fullName evidence="9">Membrane protein</fullName>
    </submittedName>
</protein>
<dbReference type="GO" id="GO:0005886">
    <property type="term" value="C:plasma membrane"/>
    <property type="evidence" value="ECO:0007669"/>
    <property type="project" value="UniProtKB-SubCell"/>
</dbReference>
<dbReference type="InterPro" id="IPR048454">
    <property type="entry name" value="YetF_N"/>
</dbReference>
<evidence type="ECO:0000256" key="4">
    <source>
        <dbReference type="ARBA" id="ARBA00022692"/>
    </source>
</evidence>
<dbReference type="InterPro" id="IPR023090">
    <property type="entry name" value="UPF0702_alpha/beta_dom_sf"/>
</dbReference>
<comment type="subcellular location">
    <subcellularLocation>
        <location evidence="1">Cell membrane</location>
        <topology evidence="1">Multi-pass membrane protein</topology>
    </subcellularLocation>
</comment>
<organism evidence="9 10">
    <name type="scientific">Saccharopolyspora rectivirgula</name>
    <dbReference type="NCBI Taxonomy" id="28042"/>
    <lineage>
        <taxon>Bacteria</taxon>
        <taxon>Bacillati</taxon>
        <taxon>Actinomycetota</taxon>
        <taxon>Actinomycetes</taxon>
        <taxon>Pseudonocardiales</taxon>
        <taxon>Pseudonocardiaceae</taxon>
        <taxon>Saccharopolyspora</taxon>
    </lineage>
</organism>
<evidence type="ECO:0000256" key="2">
    <source>
        <dbReference type="ARBA" id="ARBA00006448"/>
    </source>
</evidence>
<dbReference type="Proteomes" id="UP000031419">
    <property type="component" value="Unassembled WGS sequence"/>
</dbReference>
<keyword evidence="4" id="KW-0812">Transmembrane</keyword>
<evidence type="ECO:0000256" key="6">
    <source>
        <dbReference type="ARBA" id="ARBA00023136"/>
    </source>
</evidence>
<dbReference type="Pfam" id="PF20730">
    <property type="entry name" value="YetF_N"/>
    <property type="match status" value="1"/>
</dbReference>
<dbReference type="eggNOG" id="COG2323">
    <property type="taxonomic scope" value="Bacteria"/>
</dbReference>
<dbReference type="EMBL" id="JNVU01000029">
    <property type="protein sequence ID" value="KEI44071.1"/>
    <property type="molecule type" value="Genomic_DNA"/>
</dbReference>
<feature type="domain" description="YetF-like N-terminal transmembrane" evidence="8">
    <location>
        <begin position="4"/>
        <end position="64"/>
    </location>
</feature>
<accession>A0A073AXK6</accession>
<evidence type="ECO:0000259" key="8">
    <source>
        <dbReference type="Pfam" id="PF20730"/>
    </source>
</evidence>
<dbReference type="AlphaFoldDB" id="A0A073AXK6"/>
<evidence type="ECO:0000256" key="1">
    <source>
        <dbReference type="ARBA" id="ARBA00004651"/>
    </source>
</evidence>
<evidence type="ECO:0000256" key="3">
    <source>
        <dbReference type="ARBA" id="ARBA00022475"/>
    </source>
</evidence>
<name>A0A073AXK6_9PSEU</name>
<evidence type="ECO:0000313" key="9">
    <source>
        <dbReference type="EMBL" id="KEI44071.1"/>
    </source>
</evidence>
<keyword evidence="3" id="KW-1003">Cell membrane</keyword>
<keyword evidence="10" id="KW-1185">Reference proteome</keyword>
<sequence>MESVLRALTIYLILLVLLRLTGKRTLSQTTTLDFVLLLIVGEATQQALLGDDYSITNSLLVIATLMLTDRAADWLQYRFRAVARLTEGTPLILVEHGRPLQERLRRENISIEDVLAAARQHQGLLDLSDIEYAVLERTGGISIIPANRS</sequence>
<comment type="similarity">
    <text evidence="2">Belongs to the UPF0702 family.</text>
</comment>
<evidence type="ECO:0000259" key="7">
    <source>
        <dbReference type="Pfam" id="PF04239"/>
    </source>
</evidence>
<dbReference type="InterPro" id="IPR007353">
    <property type="entry name" value="DUF421"/>
</dbReference>
<gene>
    <name evidence="9" type="ORF">GU90_11335</name>
</gene>
<dbReference type="PANTHER" id="PTHR34582:SF6">
    <property type="entry name" value="UPF0702 TRANSMEMBRANE PROTEIN YCAP"/>
    <property type="match status" value="1"/>
</dbReference>
<evidence type="ECO:0000313" key="10">
    <source>
        <dbReference type="Proteomes" id="UP000031419"/>
    </source>
</evidence>
<proteinExistence type="inferred from homology"/>
<dbReference type="Gene3D" id="3.30.240.20">
    <property type="entry name" value="bsu07140 like domains"/>
    <property type="match status" value="1"/>
</dbReference>
<evidence type="ECO:0000256" key="5">
    <source>
        <dbReference type="ARBA" id="ARBA00022989"/>
    </source>
</evidence>
<reference evidence="9 10" key="1">
    <citation type="submission" date="2014-06" db="EMBL/GenBank/DDBJ databases">
        <title>Saccharopolyspora rectivirgula DSM-43113 Genome sequencing.</title>
        <authorList>
            <person name="Barrera C."/>
            <person name="Millon L."/>
            <person name="Rognon B."/>
            <person name="Zaugg C."/>
            <person name="Monod M."/>
        </authorList>
    </citation>
    <scope>NUCLEOTIDE SEQUENCE [LARGE SCALE GENOMIC DNA]</scope>
    <source>
        <strain evidence="9 10">DSM 43113</strain>
    </source>
</reference>
<dbReference type="OrthoDB" id="9778331at2"/>
<dbReference type="STRING" id="28042.GU90_11335"/>
<dbReference type="PANTHER" id="PTHR34582">
    <property type="entry name" value="UPF0702 TRANSMEMBRANE PROTEIN YCAP"/>
    <property type="match status" value="1"/>
</dbReference>
<keyword evidence="5" id="KW-1133">Transmembrane helix</keyword>
<dbReference type="Pfam" id="PF04239">
    <property type="entry name" value="DUF421"/>
    <property type="match status" value="1"/>
</dbReference>